<feature type="domain" description="PDZ" evidence="7">
    <location>
        <begin position="351"/>
        <end position="446"/>
    </location>
</feature>
<evidence type="ECO:0000256" key="5">
    <source>
        <dbReference type="ARBA" id="ARBA00022825"/>
    </source>
</evidence>
<dbReference type="PROSITE" id="PS50106">
    <property type="entry name" value="PDZ"/>
    <property type="match status" value="2"/>
</dbReference>
<evidence type="ECO:0000256" key="2">
    <source>
        <dbReference type="ARBA" id="ARBA00022729"/>
    </source>
</evidence>
<dbReference type="RefSeq" id="WP_077924985.1">
    <property type="nucleotide sequence ID" value="NZ_BAABKE010000003.1"/>
</dbReference>
<proteinExistence type="predicted"/>
<dbReference type="Pfam" id="PF13180">
    <property type="entry name" value="PDZ_2"/>
    <property type="match status" value="1"/>
</dbReference>
<dbReference type="Pfam" id="PF13365">
    <property type="entry name" value="Trypsin_2"/>
    <property type="match status" value="1"/>
</dbReference>
<keyword evidence="3" id="KW-0677">Repeat</keyword>
<dbReference type="InterPro" id="IPR036034">
    <property type="entry name" value="PDZ_sf"/>
</dbReference>
<dbReference type="Gene3D" id="2.30.42.10">
    <property type="match status" value="2"/>
</dbReference>
<keyword evidence="4" id="KW-0378">Hydrolase</keyword>
<dbReference type="Pfam" id="PF00595">
    <property type="entry name" value="PDZ"/>
    <property type="match status" value="1"/>
</dbReference>
<dbReference type="CDD" id="cd10839">
    <property type="entry name" value="cpPDZ1_DegP-like"/>
    <property type="match status" value="1"/>
</dbReference>
<reference evidence="9" key="1">
    <citation type="journal article" date="2019" name="Int. J. Syst. Evol. Microbiol.">
        <title>The Global Catalogue of Microorganisms (GCM) 10K type strain sequencing project: providing services to taxonomists for standard genome sequencing and annotation.</title>
        <authorList>
            <consortium name="The Broad Institute Genomics Platform"/>
            <consortium name="The Broad Institute Genome Sequencing Center for Infectious Disease"/>
            <person name="Wu L."/>
            <person name="Ma J."/>
        </authorList>
    </citation>
    <scope>NUCLEOTIDE SEQUENCE [LARGE SCALE GENOMIC DNA]</scope>
    <source>
        <strain evidence="9">JCM 18424</strain>
    </source>
</reference>
<dbReference type="Proteomes" id="UP001500631">
    <property type="component" value="Unassembled WGS sequence"/>
</dbReference>
<gene>
    <name evidence="8" type="ORF">GCM10023338_12040</name>
</gene>
<dbReference type="EMBL" id="BAABKE010000003">
    <property type="protein sequence ID" value="GAA5098998.1"/>
    <property type="molecule type" value="Genomic_DNA"/>
</dbReference>
<dbReference type="InterPro" id="IPR009003">
    <property type="entry name" value="Peptidase_S1_PA"/>
</dbReference>
<keyword evidence="2 6" id="KW-0732">Signal</keyword>
<dbReference type="SUPFAM" id="SSF50494">
    <property type="entry name" value="Trypsin-like serine proteases"/>
    <property type="match status" value="1"/>
</dbReference>
<dbReference type="InterPro" id="IPR001940">
    <property type="entry name" value="Peptidase_S1C"/>
</dbReference>
<feature type="domain" description="PDZ" evidence="7">
    <location>
        <begin position="250"/>
        <end position="345"/>
    </location>
</feature>
<dbReference type="SUPFAM" id="SSF50156">
    <property type="entry name" value="PDZ domain-like"/>
    <property type="match status" value="2"/>
</dbReference>
<keyword evidence="1" id="KW-0645">Protease</keyword>
<evidence type="ECO:0000256" key="3">
    <source>
        <dbReference type="ARBA" id="ARBA00022737"/>
    </source>
</evidence>
<dbReference type="SMART" id="SM00228">
    <property type="entry name" value="PDZ"/>
    <property type="match status" value="2"/>
</dbReference>
<feature type="signal peptide" evidence="6">
    <location>
        <begin position="1"/>
        <end position="25"/>
    </location>
</feature>
<evidence type="ECO:0000256" key="1">
    <source>
        <dbReference type="ARBA" id="ARBA00022670"/>
    </source>
</evidence>
<protein>
    <submittedName>
        <fullName evidence="8">DegQ family serine endoprotease</fullName>
    </submittedName>
</protein>
<dbReference type="InterPro" id="IPR011782">
    <property type="entry name" value="Pept_S1C_Do"/>
</dbReference>
<evidence type="ECO:0000256" key="6">
    <source>
        <dbReference type="SAM" id="SignalP"/>
    </source>
</evidence>
<dbReference type="InterPro" id="IPR051201">
    <property type="entry name" value="Chloro_Bact_Ser_Proteases"/>
</dbReference>
<name>A0ABP9MMM6_9GAMM</name>
<sequence length="460" mass="49425">MKSAWMKSVQSGVIASLLLVNVVAAQTLPDWSGLFEQNKSSVVSITVKGKEEVPEMRGFPFWDDHDPFQFFFGEPRQKQYKPRERVIQGGGSGFIVDKDGIIVTNAHVVGKADEILVQLADRRELPAKLIGKDDRSDVAVLQIDAKSLPAVKIADVNDLKVGQWVMAVGSPFGLDYTATQGIISSLGRNLPSDNYTPFIQTDAAVNPGNSGGPLFNTKGEVIGINSQIYTSTGSYAGVSFAIPIDLAMDVVDQLKSNGKVVRGWLGVQIQDVSADLAKTFKLDKPQGALVSSIVPNGPASKSDLKVGDLILAFNGKIIEKSSELPVLVSRAKVNDKAELEVLRNGKKQVIKVEIKAIDGEQLAGQSQDATNNLLGLVVDEMPQESGRKGVVVSLVSEGPSANIGIMRGDVILQVNGNDIHSLADFNQVITQLKSGEVVRLLIQRGSNAYFVAVPLKDNKK</sequence>
<evidence type="ECO:0000259" key="7">
    <source>
        <dbReference type="PROSITE" id="PS50106"/>
    </source>
</evidence>
<dbReference type="PRINTS" id="PR00834">
    <property type="entry name" value="PROTEASES2C"/>
</dbReference>
<dbReference type="NCBIfam" id="TIGR02037">
    <property type="entry name" value="degP_htrA_DO"/>
    <property type="match status" value="1"/>
</dbReference>
<comment type="caution">
    <text evidence="8">The sequence shown here is derived from an EMBL/GenBank/DDBJ whole genome shotgun (WGS) entry which is preliminary data.</text>
</comment>
<feature type="chain" id="PRO_5046220945" evidence="6">
    <location>
        <begin position="26"/>
        <end position="460"/>
    </location>
</feature>
<dbReference type="InterPro" id="IPR001478">
    <property type="entry name" value="PDZ"/>
</dbReference>
<dbReference type="Gene3D" id="2.40.10.120">
    <property type="match status" value="1"/>
</dbReference>
<evidence type="ECO:0000313" key="9">
    <source>
        <dbReference type="Proteomes" id="UP001500631"/>
    </source>
</evidence>
<organism evidence="8 9">
    <name type="scientific">Wohlfahrtiimonas larvae</name>
    <dbReference type="NCBI Taxonomy" id="1157986"/>
    <lineage>
        <taxon>Bacteria</taxon>
        <taxon>Pseudomonadati</taxon>
        <taxon>Pseudomonadota</taxon>
        <taxon>Gammaproteobacteria</taxon>
        <taxon>Cardiobacteriales</taxon>
        <taxon>Ignatzschineriaceae</taxon>
        <taxon>Wohlfahrtiimonas</taxon>
    </lineage>
</organism>
<keyword evidence="9" id="KW-1185">Reference proteome</keyword>
<accession>A0ABP9MMM6</accession>
<evidence type="ECO:0000313" key="8">
    <source>
        <dbReference type="EMBL" id="GAA5098998.1"/>
    </source>
</evidence>
<dbReference type="PANTHER" id="PTHR43343:SF3">
    <property type="entry name" value="PROTEASE DO-LIKE 8, CHLOROPLASTIC"/>
    <property type="match status" value="1"/>
</dbReference>
<dbReference type="PANTHER" id="PTHR43343">
    <property type="entry name" value="PEPTIDASE S12"/>
    <property type="match status" value="1"/>
</dbReference>
<evidence type="ECO:0000256" key="4">
    <source>
        <dbReference type="ARBA" id="ARBA00022801"/>
    </source>
</evidence>
<keyword evidence="5" id="KW-0720">Serine protease</keyword>